<dbReference type="EMBL" id="CP036278">
    <property type="protein sequence ID" value="QDU57141.1"/>
    <property type="molecule type" value="Genomic_DNA"/>
</dbReference>
<evidence type="ECO:0000259" key="2">
    <source>
        <dbReference type="Pfam" id="PF01797"/>
    </source>
</evidence>
<dbReference type="KEGG" id="amuc:Pan181_33550"/>
<feature type="compositionally biased region" description="Basic and acidic residues" evidence="1">
    <location>
        <begin position="43"/>
        <end position="57"/>
    </location>
</feature>
<dbReference type="InterPro" id="IPR036515">
    <property type="entry name" value="Transposase_17_sf"/>
</dbReference>
<dbReference type="GO" id="GO:0006313">
    <property type="term" value="P:DNA transposition"/>
    <property type="evidence" value="ECO:0007669"/>
    <property type="project" value="InterPro"/>
</dbReference>
<dbReference type="KEGG" id="amuc:Pan181_48640"/>
<dbReference type="InterPro" id="IPR002686">
    <property type="entry name" value="Transposase_17"/>
</dbReference>
<name>A0A518AQG3_9BACT</name>
<evidence type="ECO:0000256" key="1">
    <source>
        <dbReference type="SAM" id="MobiDB-lite"/>
    </source>
</evidence>
<protein>
    <submittedName>
        <fullName evidence="3">Transposase IS200 like protein</fullName>
    </submittedName>
</protein>
<dbReference type="SUPFAM" id="SSF143422">
    <property type="entry name" value="Transposase IS200-like"/>
    <property type="match status" value="1"/>
</dbReference>
<organism evidence="3 6">
    <name type="scientific">Aeoliella mucimassa</name>
    <dbReference type="NCBI Taxonomy" id="2527972"/>
    <lineage>
        <taxon>Bacteria</taxon>
        <taxon>Pseudomonadati</taxon>
        <taxon>Planctomycetota</taxon>
        <taxon>Planctomycetia</taxon>
        <taxon>Pirellulales</taxon>
        <taxon>Lacipirellulaceae</taxon>
        <taxon>Aeoliella</taxon>
    </lineage>
</organism>
<dbReference type="Pfam" id="PF01797">
    <property type="entry name" value="Y1_Tnp"/>
    <property type="match status" value="1"/>
</dbReference>
<dbReference type="Gene3D" id="3.30.70.1290">
    <property type="entry name" value="Transposase IS200-like"/>
    <property type="match status" value="1"/>
</dbReference>
<accession>A0A518AQG3</accession>
<dbReference type="EMBL" id="CP036278">
    <property type="protein sequence ID" value="QDU58625.1"/>
    <property type="molecule type" value="Genomic_DNA"/>
</dbReference>
<dbReference type="GO" id="GO:0003677">
    <property type="term" value="F:DNA binding"/>
    <property type="evidence" value="ECO:0007669"/>
    <property type="project" value="InterPro"/>
</dbReference>
<dbReference type="AlphaFoldDB" id="A0A518AQG3"/>
<dbReference type="KEGG" id="amuc:Pan181_31740"/>
<reference evidence="3 6" key="1">
    <citation type="submission" date="2019-02" db="EMBL/GenBank/DDBJ databases">
        <title>Deep-cultivation of Planctomycetes and their phenomic and genomic characterization uncovers novel biology.</title>
        <authorList>
            <person name="Wiegand S."/>
            <person name="Jogler M."/>
            <person name="Boedeker C."/>
            <person name="Pinto D."/>
            <person name="Vollmers J."/>
            <person name="Rivas-Marin E."/>
            <person name="Kohn T."/>
            <person name="Peeters S.H."/>
            <person name="Heuer A."/>
            <person name="Rast P."/>
            <person name="Oberbeckmann S."/>
            <person name="Bunk B."/>
            <person name="Jeske O."/>
            <person name="Meyerdierks A."/>
            <person name="Storesund J.E."/>
            <person name="Kallscheuer N."/>
            <person name="Luecker S."/>
            <person name="Lage O.M."/>
            <person name="Pohl T."/>
            <person name="Merkel B.J."/>
            <person name="Hornburger P."/>
            <person name="Mueller R.-W."/>
            <person name="Bruemmer F."/>
            <person name="Labrenz M."/>
            <person name="Spormann A.M."/>
            <person name="Op den Camp H."/>
            <person name="Overmann J."/>
            <person name="Amann R."/>
            <person name="Jetten M.S.M."/>
            <person name="Mascher T."/>
            <person name="Medema M.H."/>
            <person name="Devos D.P."/>
            <person name="Kaster A.-K."/>
            <person name="Ovreas L."/>
            <person name="Rohde M."/>
            <person name="Galperin M.Y."/>
            <person name="Jogler C."/>
        </authorList>
    </citation>
    <scope>NUCLEOTIDE SEQUENCE [LARGE SCALE GENOMIC DNA]</scope>
    <source>
        <strain evidence="3 6">Pan181</strain>
    </source>
</reference>
<feature type="domain" description="Transposase IS200-like" evidence="2">
    <location>
        <begin position="2"/>
        <end position="40"/>
    </location>
</feature>
<keyword evidence="6" id="KW-1185">Reference proteome</keyword>
<evidence type="ECO:0000313" key="4">
    <source>
        <dbReference type="EMBL" id="QDU57141.1"/>
    </source>
</evidence>
<dbReference type="Proteomes" id="UP000315750">
    <property type="component" value="Chromosome"/>
</dbReference>
<evidence type="ECO:0000313" key="3">
    <source>
        <dbReference type="EMBL" id="QDU56962.1"/>
    </source>
</evidence>
<sequence>MEFQHLQKQYWGRHLWARGYFVASSGSVTEEAITAYIQGQRGTEPKDGEDNFRVTPS</sequence>
<dbReference type="GO" id="GO:0004803">
    <property type="term" value="F:transposase activity"/>
    <property type="evidence" value="ECO:0007669"/>
    <property type="project" value="InterPro"/>
</dbReference>
<dbReference type="EMBL" id="CP036278">
    <property type="protein sequence ID" value="QDU56962.1"/>
    <property type="molecule type" value="Genomic_DNA"/>
</dbReference>
<proteinExistence type="predicted"/>
<evidence type="ECO:0000313" key="5">
    <source>
        <dbReference type="EMBL" id="QDU58625.1"/>
    </source>
</evidence>
<feature type="region of interest" description="Disordered" evidence="1">
    <location>
        <begin position="38"/>
        <end position="57"/>
    </location>
</feature>
<gene>
    <name evidence="3" type="ORF">Pan181_31740</name>
    <name evidence="4" type="ORF">Pan181_33550</name>
    <name evidence="5" type="ORF">Pan181_48640</name>
</gene>
<evidence type="ECO:0000313" key="6">
    <source>
        <dbReference type="Proteomes" id="UP000315750"/>
    </source>
</evidence>